<dbReference type="GO" id="GO:0006302">
    <property type="term" value="P:double-strand break repair"/>
    <property type="evidence" value="ECO:0007669"/>
    <property type="project" value="InterPro"/>
</dbReference>
<dbReference type="SUPFAM" id="SSF52540">
    <property type="entry name" value="P-loop containing nucleoside triphosphate hydrolases"/>
    <property type="match status" value="1"/>
</dbReference>
<dbReference type="InterPro" id="IPR038729">
    <property type="entry name" value="Rad50/SbcC_AAA"/>
</dbReference>
<sequence length="873" mass="93654">MSLVIRRIVVENFRKFRAPVVIEGLTDGLNVVIEPNETGKSTLLEALRAAFFVRFNTRNQLAQSFAPHGDAVGPEVEVAFDVDGAPWSVTKHFLRSASVEVSGPQGRAQGEEAEARLNSLLGSVRDTSRGGDVATYGALGLLWVAQTEALSVTAPGQIVRDSVTSTLEAEVGSIMGGAAYRRVSDRVEAQYELYWTPTGQKRGRQTDARDRLEAAETTAREAGDRLATLERSFSDVEAARARLKIIQREMADNTDTRTRSDLVASLDIARAAAQILNTRRAEQEAVNGKVKALADLRQRYDDATQARAKADAAMTQASEQRLGVADKLSAAKQKVVDARTALDSARTDRQAARTALAEGEERIRQSRRGAAIQAARQRHADLLKLEEQRSTAKAHSDTAIAPEVLTSLEAHDRAVAEAQAVVNAGATRIALSGSAEGITIDGEPMTLGARTLDREVHIRFGAASLQITPPASAASAAEVLASALRKRKTTLDDLGVVDLAAARARNEIARDAAADLRNLEARIEAATPADDALQLAAGSAALKLFVAELGTEEVVEEGELPDIAALTKAMETADSAAARAEGVQDSAIEVLRRAEQEEAPLATAEARATSDVANAVSALEAIERRPEWTTLTEDLAKAREQAAEASVKVEDALRDASVHDVAAITRKIELIDARVRTAGETQTRLETDIARLEGTIESEGGLGLADRTAAASEEVEAARLALQRITDEAETLKVLRSTLNAARNETSAKFVGPVAARAKRHIERLLPGCEITFSEDLGLESVIRAGMDESCASLSRGTQEQLAVLTRIAFADMLLEQGKPVSLILDDPLVYSDDARLDTMIEILSEAATRMQVVLLTCRDRAFRHVAGNRIAL</sequence>
<dbReference type="Proteomes" id="UP000072867">
    <property type="component" value="Unassembled WGS sequence"/>
</dbReference>
<dbReference type="PATRIC" id="fig|33051.3.peg.643"/>
<dbReference type="EMBL" id="LDTD01000131">
    <property type="protein sequence ID" value="KTT68049.1"/>
    <property type="molecule type" value="Genomic_DNA"/>
</dbReference>
<keyword evidence="1" id="KW-0175">Coiled coil</keyword>
<dbReference type="RefSeq" id="WP_058734447.1">
    <property type="nucleotide sequence ID" value="NZ_LDTD01000131.1"/>
</dbReference>
<dbReference type="Gene3D" id="3.40.50.300">
    <property type="entry name" value="P-loop containing nucleotide triphosphate hydrolases"/>
    <property type="match status" value="2"/>
</dbReference>
<dbReference type="Pfam" id="PF13476">
    <property type="entry name" value="AAA_23"/>
    <property type="match status" value="1"/>
</dbReference>
<evidence type="ECO:0000313" key="4">
    <source>
        <dbReference type="Proteomes" id="UP000072867"/>
    </source>
</evidence>
<accession>A0A147HTA1</accession>
<dbReference type="PANTHER" id="PTHR41259">
    <property type="entry name" value="DOUBLE-STRAND BREAK REPAIR RAD50 ATPASE, PUTATIVE-RELATED"/>
    <property type="match status" value="1"/>
</dbReference>
<comment type="caution">
    <text evidence="3">The sequence shown here is derived from an EMBL/GenBank/DDBJ whole genome shotgun (WGS) entry which is preliminary data.</text>
</comment>
<evidence type="ECO:0000313" key="3">
    <source>
        <dbReference type="EMBL" id="KTT68049.1"/>
    </source>
</evidence>
<evidence type="ECO:0000259" key="2">
    <source>
        <dbReference type="Pfam" id="PF13476"/>
    </source>
</evidence>
<dbReference type="GO" id="GO:0016887">
    <property type="term" value="F:ATP hydrolysis activity"/>
    <property type="evidence" value="ECO:0007669"/>
    <property type="project" value="InterPro"/>
</dbReference>
<dbReference type="InterPro" id="IPR027417">
    <property type="entry name" value="P-loop_NTPase"/>
</dbReference>
<protein>
    <recommendedName>
        <fullName evidence="2">Rad50/SbcC-type AAA domain-containing protein</fullName>
    </recommendedName>
</protein>
<name>A0A147HTA1_9SPHN</name>
<evidence type="ECO:0000256" key="1">
    <source>
        <dbReference type="SAM" id="Coils"/>
    </source>
</evidence>
<organism evidence="3 4">
    <name type="scientific">Sphingomonas sanguinis</name>
    <dbReference type="NCBI Taxonomy" id="33051"/>
    <lineage>
        <taxon>Bacteria</taxon>
        <taxon>Pseudomonadati</taxon>
        <taxon>Pseudomonadota</taxon>
        <taxon>Alphaproteobacteria</taxon>
        <taxon>Sphingomonadales</taxon>
        <taxon>Sphingomonadaceae</taxon>
        <taxon>Sphingomonas</taxon>
    </lineage>
</organism>
<feature type="coiled-coil region" evidence="1">
    <location>
        <begin position="708"/>
        <end position="745"/>
    </location>
</feature>
<proteinExistence type="predicted"/>
<dbReference type="AlphaFoldDB" id="A0A147HTA1"/>
<reference evidence="3 4" key="1">
    <citation type="journal article" date="2016" name="Front. Microbiol.">
        <title>Genomic Resource of Rice Seed Associated Bacteria.</title>
        <authorList>
            <person name="Midha S."/>
            <person name="Bansal K."/>
            <person name="Sharma S."/>
            <person name="Kumar N."/>
            <person name="Patil P.P."/>
            <person name="Chaudhry V."/>
            <person name="Patil P.B."/>
        </authorList>
    </citation>
    <scope>NUCLEOTIDE SEQUENCE [LARGE SCALE GENOMIC DNA]</scope>
    <source>
        <strain evidence="3 4">NS319</strain>
    </source>
</reference>
<dbReference type="PANTHER" id="PTHR41259:SF1">
    <property type="entry name" value="DOUBLE-STRAND BREAK REPAIR RAD50 ATPASE, PUTATIVE-RELATED"/>
    <property type="match status" value="1"/>
</dbReference>
<feature type="domain" description="Rad50/SbcC-type AAA" evidence="2">
    <location>
        <begin position="7"/>
        <end position="59"/>
    </location>
</feature>
<gene>
    <name evidence="3" type="ORF">NS319_15720</name>
</gene>